<gene>
    <name evidence="2" type="ordered locus">Pcar_2840</name>
</gene>
<dbReference type="Proteomes" id="UP000002534">
    <property type="component" value="Chromosome"/>
</dbReference>
<feature type="region of interest" description="Disordered" evidence="1">
    <location>
        <begin position="29"/>
        <end position="49"/>
    </location>
</feature>
<dbReference type="RefSeq" id="WP_011342621.1">
    <property type="nucleotide sequence ID" value="NC_007498.2"/>
</dbReference>
<proteinExistence type="predicted"/>
<accession>Q3A0N2</accession>
<dbReference type="EMBL" id="CP000142">
    <property type="protein sequence ID" value="ABA90075.1"/>
    <property type="molecule type" value="Genomic_DNA"/>
</dbReference>
<reference evidence="2 3" key="2">
    <citation type="journal article" date="2012" name="BMC Genomics">
        <title>The genome of Pelobacter carbinolicus reveals surprising metabolic capabilities and physiological features.</title>
        <authorList>
            <person name="Aklujkar M."/>
            <person name="Haveman S.A."/>
            <person name="Didonato R.Jr."/>
            <person name="Chertkov O."/>
            <person name="Han C.S."/>
            <person name="Land M.L."/>
            <person name="Brown P."/>
            <person name="Lovley D.R."/>
        </authorList>
    </citation>
    <scope>NUCLEOTIDE SEQUENCE [LARGE SCALE GENOMIC DNA]</scope>
    <source>
        <strain evidence="3">DSM 2380 / NBRC 103641 / GraBd1</strain>
    </source>
</reference>
<sequence>MCEKGQCCQKPEELKSEPGKCTPEQIKKCHGDDKGHPCHTQKSSTEGDK</sequence>
<keyword evidence="3" id="KW-1185">Reference proteome</keyword>
<evidence type="ECO:0000313" key="3">
    <source>
        <dbReference type="Proteomes" id="UP000002534"/>
    </source>
</evidence>
<organism evidence="2 3">
    <name type="scientific">Syntrophotalea carbinolica (strain DSM 2380 / NBRC 103641 / GraBd1)</name>
    <name type="common">Pelobacter carbinolicus</name>
    <dbReference type="NCBI Taxonomy" id="338963"/>
    <lineage>
        <taxon>Bacteria</taxon>
        <taxon>Pseudomonadati</taxon>
        <taxon>Thermodesulfobacteriota</taxon>
        <taxon>Desulfuromonadia</taxon>
        <taxon>Desulfuromonadales</taxon>
        <taxon>Syntrophotaleaceae</taxon>
        <taxon>Syntrophotalea</taxon>
    </lineage>
</organism>
<dbReference type="HOGENOM" id="CLU_211395_0_0_7"/>
<evidence type="ECO:0000313" key="2">
    <source>
        <dbReference type="EMBL" id="ABA90075.1"/>
    </source>
</evidence>
<dbReference type="AlphaFoldDB" id="Q3A0N2"/>
<protein>
    <submittedName>
        <fullName evidence="2">Uncharacterized protein</fullName>
    </submittedName>
</protein>
<reference evidence="3" key="1">
    <citation type="submission" date="2005-10" db="EMBL/GenBank/DDBJ databases">
        <title>Complete sequence of Pelobacter carbinolicus DSM 2380.</title>
        <authorList>
            <person name="Copeland A."/>
            <person name="Lucas S."/>
            <person name="Lapidus A."/>
            <person name="Barry K."/>
            <person name="Detter J.C."/>
            <person name="Glavina T."/>
            <person name="Hammon N."/>
            <person name="Israni S."/>
            <person name="Pitluck S."/>
            <person name="Chertkov O."/>
            <person name="Schmutz J."/>
            <person name="Larimer F."/>
            <person name="Land M."/>
            <person name="Kyrpides N."/>
            <person name="Ivanova N."/>
            <person name="Richardson P."/>
        </authorList>
    </citation>
    <scope>NUCLEOTIDE SEQUENCE [LARGE SCALE GENOMIC DNA]</scope>
    <source>
        <strain evidence="3">DSM 2380 / NBRC 103641 / GraBd1</strain>
    </source>
</reference>
<dbReference type="STRING" id="338963.Pcar_2840"/>
<evidence type="ECO:0000256" key="1">
    <source>
        <dbReference type="SAM" id="MobiDB-lite"/>
    </source>
</evidence>
<name>Q3A0N2_SYNC1</name>
<dbReference type="KEGG" id="pca:Pcar_2840"/>
<feature type="compositionally biased region" description="Polar residues" evidence="1">
    <location>
        <begin position="40"/>
        <end position="49"/>
    </location>
</feature>